<dbReference type="Proteomes" id="UP000075884">
    <property type="component" value="Unassembled WGS sequence"/>
</dbReference>
<reference evidence="1" key="2">
    <citation type="submission" date="2020-05" db="UniProtKB">
        <authorList>
            <consortium name="EnsemblMetazoa"/>
        </authorList>
    </citation>
    <scope>IDENTIFICATION</scope>
    <source>
        <strain evidence="1">WRAIR2</strain>
    </source>
</reference>
<keyword evidence="2" id="KW-1185">Reference proteome</keyword>
<accession>A0A182NYE3</accession>
<dbReference type="VEuPathDB" id="VectorBase:ADIR014843"/>
<sequence length="65" mass="6929">SIVAHTAHALDHGRHSLSPGIRSCGCGWDENCALQPCSITCVMCCVAFAATAPNAPQRVQPRVRR</sequence>
<evidence type="ECO:0000313" key="2">
    <source>
        <dbReference type="Proteomes" id="UP000075884"/>
    </source>
</evidence>
<evidence type="ECO:0000313" key="1">
    <source>
        <dbReference type="EnsemblMetazoa" id="ADIR014843-PA"/>
    </source>
</evidence>
<dbReference type="AlphaFoldDB" id="A0A182NYE3"/>
<proteinExistence type="predicted"/>
<dbReference type="EnsemblMetazoa" id="ADIR014843-RA">
    <property type="protein sequence ID" value="ADIR014843-PA"/>
    <property type="gene ID" value="ADIR014843"/>
</dbReference>
<name>A0A182NYE3_9DIPT</name>
<organism evidence="1 2">
    <name type="scientific">Anopheles dirus</name>
    <dbReference type="NCBI Taxonomy" id="7168"/>
    <lineage>
        <taxon>Eukaryota</taxon>
        <taxon>Metazoa</taxon>
        <taxon>Ecdysozoa</taxon>
        <taxon>Arthropoda</taxon>
        <taxon>Hexapoda</taxon>
        <taxon>Insecta</taxon>
        <taxon>Pterygota</taxon>
        <taxon>Neoptera</taxon>
        <taxon>Endopterygota</taxon>
        <taxon>Diptera</taxon>
        <taxon>Nematocera</taxon>
        <taxon>Culicoidea</taxon>
        <taxon>Culicidae</taxon>
        <taxon>Anophelinae</taxon>
        <taxon>Anopheles</taxon>
    </lineage>
</organism>
<protein>
    <submittedName>
        <fullName evidence="1">Uncharacterized protein</fullName>
    </submittedName>
</protein>
<reference evidence="2" key="1">
    <citation type="submission" date="2013-03" db="EMBL/GenBank/DDBJ databases">
        <title>The Genome Sequence of Anopheles dirus WRAIR2.</title>
        <authorList>
            <consortium name="The Broad Institute Genomics Platform"/>
            <person name="Neafsey D.E."/>
            <person name="Walton C."/>
            <person name="Walker B."/>
            <person name="Young S.K."/>
            <person name="Zeng Q."/>
            <person name="Gargeya S."/>
            <person name="Fitzgerald M."/>
            <person name="Haas B."/>
            <person name="Abouelleil A."/>
            <person name="Allen A.W."/>
            <person name="Alvarado L."/>
            <person name="Arachchi H.M."/>
            <person name="Berlin A.M."/>
            <person name="Chapman S.B."/>
            <person name="Gainer-Dewar J."/>
            <person name="Goldberg J."/>
            <person name="Griggs A."/>
            <person name="Gujja S."/>
            <person name="Hansen M."/>
            <person name="Howarth C."/>
            <person name="Imamovic A."/>
            <person name="Ireland A."/>
            <person name="Larimer J."/>
            <person name="McCowan C."/>
            <person name="Murphy C."/>
            <person name="Pearson M."/>
            <person name="Poon T.W."/>
            <person name="Priest M."/>
            <person name="Roberts A."/>
            <person name="Saif S."/>
            <person name="Shea T."/>
            <person name="Sisk P."/>
            <person name="Sykes S."/>
            <person name="Wortman J."/>
            <person name="Nusbaum C."/>
            <person name="Birren B."/>
        </authorList>
    </citation>
    <scope>NUCLEOTIDE SEQUENCE [LARGE SCALE GENOMIC DNA]</scope>
    <source>
        <strain evidence="2">WRAIR2</strain>
    </source>
</reference>